<accession>A0A9D1PZJ8</accession>
<evidence type="ECO:0000256" key="5">
    <source>
        <dbReference type="SAM" id="Phobius"/>
    </source>
</evidence>
<comment type="caution">
    <text evidence="6">The sequence shown here is derived from an EMBL/GenBank/DDBJ whole genome shotgun (WGS) entry which is preliminary data.</text>
</comment>
<feature type="transmembrane region" description="Helical" evidence="5">
    <location>
        <begin position="244"/>
        <end position="265"/>
    </location>
</feature>
<keyword evidence="3 5" id="KW-1133">Transmembrane helix</keyword>
<evidence type="ECO:0000256" key="3">
    <source>
        <dbReference type="ARBA" id="ARBA00022989"/>
    </source>
</evidence>
<evidence type="ECO:0000256" key="1">
    <source>
        <dbReference type="ARBA" id="ARBA00004141"/>
    </source>
</evidence>
<dbReference type="AlphaFoldDB" id="A0A9D1PZJ8"/>
<feature type="transmembrane region" description="Helical" evidence="5">
    <location>
        <begin position="45"/>
        <end position="67"/>
    </location>
</feature>
<reference evidence="6" key="1">
    <citation type="journal article" date="2021" name="PeerJ">
        <title>Extensive microbial diversity within the chicken gut microbiome revealed by metagenomics and culture.</title>
        <authorList>
            <person name="Gilroy R."/>
            <person name="Ravi A."/>
            <person name="Getino M."/>
            <person name="Pursley I."/>
            <person name="Horton D.L."/>
            <person name="Alikhan N.F."/>
            <person name="Baker D."/>
            <person name="Gharbi K."/>
            <person name="Hall N."/>
            <person name="Watson M."/>
            <person name="Adriaenssens E.M."/>
            <person name="Foster-Nyarko E."/>
            <person name="Jarju S."/>
            <person name="Secka A."/>
            <person name="Antonio M."/>
            <person name="Oren A."/>
            <person name="Chaudhuri R.R."/>
            <person name="La Ragione R."/>
            <person name="Hildebrand F."/>
            <person name="Pallen M.J."/>
        </authorList>
    </citation>
    <scope>NUCLEOTIDE SEQUENCE</scope>
    <source>
        <strain evidence="6">ChiHecec2B26-446</strain>
    </source>
</reference>
<feature type="transmembrane region" description="Helical" evidence="5">
    <location>
        <begin position="332"/>
        <end position="353"/>
    </location>
</feature>
<dbReference type="GO" id="GO:0022857">
    <property type="term" value="F:transmembrane transporter activity"/>
    <property type="evidence" value="ECO:0007669"/>
    <property type="project" value="InterPro"/>
</dbReference>
<keyword evidence="2 5" id="KW-0812">Transmembrane</keyword>
<evidence type="ECO:0000313" key="6">
    <source>
        <dbReference type="EMBL" id="HIW01457.1"/>
    </source>
</evidence>
<feature type="transmembrane region" description="Helical" evidence="5">
    <location>
        <begin position="162"/>
        <end position="183"/>
    </location>
</feature>
<feature type="transmembrane region" description="Helical" evidence="5">
    <location>
        <begin position="128"/>
        <end position="156"/>
    </location>
</feature>
<dbReference type="CDD" id="cd17393">
    <property type="entry name" value="MFS_MosC_like"/>
    <property type="match status" value="1"/>
</dbReference>
<dbReference type="InterPro" id="IPR011701">
    <property type="entry name" value="MFS"/>
</dbReference>
<feature type="transmembrane region" description="Helical" evidence="5">
    <location>
        <begin position="98"/>
        <end position="116"/>
    </location>
</feature>
<gene>
    <name evidence="6" type="ORF">H9894_09790</name>
</gene>
<dbReference type="Proteomes" id="UP000886752">
    <property type="component" value="Unassembled WGS sequence"/>
</dbReference>
<feature type="transmembrane region" description="Helical" evidence="5">
    <location>
        <begin position="204"/>
        <end position="224"/>
    </location>
</feature>
<dbReference type="GO" id="GO:0016020">
    <property type="term" value="C:membrane"/>
    <property type="evidence" value="ECO:0007669"/>
    <property type="project" value="UniProtKB-SubCell"/>
</dbReference>
<protein>
    <submittedName>
        <fullName evidence="6">MFS transporter</fullName>
    </submittedName>
</protein>
<dbReference type="PANTHER" id="PTHR23514">
    <property type="entry name" value="BYPASS OF STOP CODON PROTEIN 6"/>
    <property type="match status" value="1"/>
</dbReference>
<dbReference type="EMBL" id="DXHV01000082">
    <property type="protein sequence ID" value="HIW01457.1"/>
    <property type="molecule type" value="Genomic_DNA"/>
</dbReference>
<sequence>MRWTRFVKAKAACAYFFVCPGLVYGSFTARMPALKAQVHANEAELGLVLLIFGCAGFVGLLLSAPLIRRFSSRLVVRLSTLALLCFLPLCALAQSPEMLALGCVCMGLCIGLADVAMNTQAIQLEQRFAVSCMAVMHGGYSLGGVLGALTGALFAALNVQPVWNFALVVLLYACARPWTVPRLQKDMVIRRDNPKATPGGRRRFAMPPLFIILCGLTAACAYAAEGTVGEWGALFLFSVKGAEEGTAALVYACFSVCTVSCRMVADLARTHFSDFAIVLGGALLAVLGMSTVLCAQSPALCLAGYSCMGLGMAPIVPILFSRGGSVPGVDASTASAVISVLAYGGLLLCPPLIGALAHAHGLQQALHVALILCLFLVAGAFLFRKKRG</sequence>
<dbReference type="SUPFAM" id="SSF103473">
    <property type="entry name" value="MFS general substrate transporter"/>
    <property type="match status" value="1"/>
</dbReference>
<keyword evidence="4 5" id="KW-0472">Membrane</keyword>
<feature type="transmembrane region" description="Helical" evidence="5">
    <location>
        <begin position="299"/>
        <end position="320"/>
    </location>
</feature>
<proteinExistence type="predicted"/>
<dbReference type="InterPro" id="IPR036259">
    <property type="entry name" value="MFS_trans_sf"/>
</dbReference>
<dbReference type="Pfam" id="PF07690">
    <property type="entry name" value="MFS_1"/>
    <property type="match status" value="1"/>
</dbReference>
<dbReference type="PANTHER" id="PTHR23514:SF13">
    <property type="entry name" value="INNER MEMBRANE PROTEIN YBJJ"/>
    <property type="match status" value="1"/>
</dbReference>
<evidence type="ECO:0000313" key="7">
    <source>
        <dbReference type="Proteomes" id="UP000886752"/>
    </source>
</evidence>
<dbReference type="Gene3D" id="1.20.1250.20">
    <property type="entry name" value="MFS general substrate transporter like domains"/>
    <property type="match status" value="1"/>
</dbReference>
<dbReference type="InterPro" id="IPR051788">
    <property type="entry name" value="MFS_Transporter"/>
</dbReference>
<feature type="transmembrane region" description="Helical" evidence="5">
    <location>
        <begin position="272"/>
        <end position="293"/>
    </location>
</feature>
<name>A0A9D1PZJ8_9BACT</name>
<evidence type="ECO:0000256" key="2">
    <source>
        <dbReference type="ARBA" id="ARBA00022692"/>
    </source>
</evidence>
<reference evidence="6" key="2">
    <citation type="submission" date="2021-04" db="EMBL/GenBank/DDBJ databases">
        <authorList>
            <person name="Gilroy R."/>
        </authorList>
    </citation>
    <scope>NUCLEOTIDE SEQUENCE</scope>
    <source>
        <strain evidence="6">ChiHecec2B26-446</strain>
    </source>
</reference>
<feature type="transmembrane region" description="Helical" evidence="5">
    <location>
        <begin position="365"/>
        <end position="383"/>
    </location>
</feature>
<comment type="subcellular location">
    <subcellularLocation>
        <location evidence="1">Membrane</location>
        <topology evidence="1">Multi-pass membrane protein</topology>
    </subcellularLocation>
</comment>
<evidence type="ECO:0000256" key="4">
    <source>
        <dbReference type="ARBA" id="ARBA00023136"/>
    </source>
</evidence>
<organism evidence="6 7">
    <name type="scientific">Candidatus Desulfovibrio intestinipullorum</name>
    <dbReference type="NCBI Taxonomy" id="2838536"/>
    <lineage>
        <taxon>Bacteria</taxon>
        <taxon>Pseudomonadati</taxon>
        <taxon>Thermodesulfobacteriota</taxon>
        <taxon>Desulfovibrionia</taxon>
        <taxon>Desulfovibrionales</taxon>
        <taxon>Desulfovibrionaceae</taxon>
        <taxon>Desulfovibrio</taxon>
    </lineage>
</organism>
<feature type="transmembrane region" description="Helical" evidence="5">
    <location>
        <begin position="12"/>
        <end position="33"/>
    </location>
</feature>
<feature type="transmembrane region" description="Helical" evidence="5">
    <location>
        <begin position="74"/>
        <end position="92"/>
    </location>
</feature>